<keyword evidence="12 14" id="KW-0030">Aminoacyl-tRNA synthetase</keyword>
<evidence type="ECO:0000256" key="13">
    <source>
        <dbReference type="ARBA" id="ARBA00047364"/>
    </source>
</evidence>
<dbReference type="GO" id="GO:0005524">
    <property type="term" value="F:ATP binding"/>
    <property type="evidence" value="ECO:0007669"/>
    <property type="project" value="UniProtKB-UniRule"/>
</dbReference>
<dbReference type="CDD" id="cd02800">
    <property type="entry name" value="tRNA_bind_EcMetRS_like"/>
    <property type="match status" value="1"/>
</dbReference>
<organism evidence="16 17">
    <name type="scientific">Anaerobranca gottschalkii DSM 13577</name>
    <dbReference type="NCBI Taxonomy" id="1120990"/>
    <lineage>
        <taxon>Bacteria</taxon>
        <taxon>Bacillati</taxon>
        <taxon>Bacillota</taxon>
        <taxon>Clostridia</taxon>
        <taxon>Eubacteriales</taxon>
        <taxon>Proteinivoracaceae</taxon>
        <taxon>Anaerobranca</taxon>
    </lineage>
</organism>
<dbReference type="PROSITE" id="PS50886">
    <property type="entry name" value="TRBD"/>
    <property type="match status" value="1"/>
</dbReference>
<name>A0A1I0BEE7_9FIRM</name>
<dbReference type="GO" id="GO:0004825">
    <property type="term" value="F:methionine-tRNA ligase activity"/>
    <property type="evidence" value="ECO:0007669"/>
    <property type="project" value="UniProtKB-UniRule"/>
</dbReference>
<comment type="subunit">
    <text evidence="4 14">Homodimer.</text>
</comment>
<dbReference type="FunFam" id="2.40.50.140:FF:000042">
    <property type="entry name" value="Methionine--tRNA ligase"/>
    <property type="match status" value="1"/>
</dbReference>
<dbReference type="NCBIfam" id="TIGR00398">
    <property type="entry name" value="metG"/>
    <property type="match status" value="1"/>
</dbReference>
<dbReference type="InterPro" id="IPR004495">
    <property type="entry name" value="Met-tRNA-synth_bsu_C"/>
</dbReference>
<dbReference type="NCBIfam" id="TIGR00399">
    <property type="entry name" value="metG_C_term"/>
    <property type="match status" value="1"/>
</dbReference>
<dbReference type="Proteomes" id="UP000243819">
    <property type="component" value="Unassembled WGS sequence"/>
</dbReference>
<comment type="catalytic activity">
    <reaction evidence="13 14">
        <text>tRNA(Met) + L-methionine + ATP = L-methionyl-tRNA(Met) + AMP + diphosphate</text>
        <dbReference type="Rhea" id="RHEA:13481"/>
        <dbReference type="Rhea" id="RHEA-COMP:9667"/>
        <dbReference type="Rhea" id="RHEA-COMP:9698"/>
        <dbReference type="ChEBI" id="CHEBI:30616"/>
        <dbReference type="ChEBI" id="CHEBI:33019"/>
        <dbReference type="ChEBI" id="CHEBI:57844"/>
        <dbReference type="ChEBI" id="CHEBI:78442"/>
        <dbReference type="ChEBI" id="CHEBI:78530"/>
        <dbReference type="ChEBI" id="CHEBI:456215"/>
        <dbReference type="EC" id="6.1.1.10"/>
    </reaction>
</comment>
<dbReference type="PANTHER" id="PTHR43326:SF1">
    <property type="entry name" value="METHIONINE--TRNA LIGASE, MITOCHONDRIAL"/>
    <property type="match status" value="1"/>
</dbReference>
<dbReference type="STRING" id="1120990.SAMN03080614_103814"/>
<protein>
    <recommendedName>
        <fullName evidence="14">Methionine--tRNA ligase</fullName>
        <ecNumber evidence="14">6.1.1.10</ecNumber>
    </recommendedName>
    <alternativeName>
        <fullName evidence="14">Methionyl-tRNA synthetase</fullName>
        <shortName evidence="14">MetRS</shortName>
    </alternativeName>
</protein>
<keyword evidence="14" id="KW-0479">Metal-binding</keyword>
<evidence type="ECO:0000256" key="4">
    <source>
        <dbReference type="ARBA" id="ARBA00011738"/>
    </source>
</evidence>
<dbReference type="Gene3D" id="1.10.730.10">
    <property type="entry name" value="Isoleucyl-tRNA Synthetase, Domain 1"/>
    <property type="match status" value="1"/>
</dbReference>
<dbReference type="InterPro" id="IPR033911">
    <property type="entry name" value="MetRS_core"/>
</dbReference>
<comment type="function">
    <text evidence="1 14">Is required not only for elongation of protein synthesis but also for the initiation of all mRNA translation through initiator tRNA(fMet) aminoacylation.</text>
</comment>
<dbReference type="EMBL" id="FOIF01000038">
    <property type="protein sequence ID" value="SET05219.1"/>
    <property type="molecule type" value="Genomic_DNA"/>
</dbReference>
<evidence type="ECO:0000313" key="17">
    <source>
        <dbReference type="Proteomes" id="UP000243819"/>
    </source>
</evidence>
<evidence type="ECO:0000256" key="2">
    <source>
        <dbReference type="ARBA" id="ARBA00004496"/>
    </source>
</evidence>
<dbReference type="EC" id="6.1.1.10" evidence="14"/>
<dbReference type="GO" id="GO:0006431">
    <property type="term" value="P:methionyl-tRNA aminoacylation"/>
    <property type="evidence" value="ECO:0007669"/>
    <property type="project" value="UniProtKB-UniRule"/>
</dbReference>
<dbReference type="CDD" id="cd07957">
    <property type="entry name" value="Anticodon_Ia_Met"/>
    <property type="match status" value="1"/>
</dbReference>
<evidence type="ECO:0000256" key="6">
    <source>
        <dbReference type="ARBA" id="ARBA00022555"/>
    </source>
</evidence>
<dbReference type="AlphaFoldDB" id="A0A1I0BEE7"/>
<evidence type="ECO:0000259" key="15">
    <source>
        <dbReference type="PROSITE" id="PS50886"/>
    </source>
</evidence>
<dbReference type="Pfam" id="PF19303">
    <property type="entry name" value="Anticodon_3"/>
    <property type="match status" value="1"/>
</dbReference>
<feature type="short sequence motif" description="'KMSKS' region" evidence="14">
    <location>
        <begin position="296"/>
        <end position="300"/>
    </location>
</feature>
<feature type="binding site" evidence="14">
    <location>
        <position position="127"/>
    </location>
    <ligand>
        <name>Zn(2+)</name>
        <dbReference type="ChEBI" id="CHEBI:29105"/>
    </ligand>
</feature>
<keyword evidence="10 14" id="KW-0694">RNA-binding</keyword>
<comment type="similarity">
    <text evidence="3 14">Belongs to the class-I aminoacyl-tRNA synthetase family. MetG type 2A subfamily.</text>
</comment>
<dbReference type="InterPro" id="IPR009080">
    <property type="entry name" value="tRNAsynth_Ia_anticodon-bd"/>
</dbReference>
<dbReference type="NCBIfam" id="NF008900">
    <property type="entry name" value="PRK12267.1"/>
    <property type="match status" value="1"/>
</dbReference>
<comment type="subcellular location">
    <subcellularLocation>
        <location evidence="2 14">Cytoplasm</location>
    </subcellularLocation>
</comment>
<keyword evidence="7 14" id="KW-0436">Ligase</keyword>
<dbReference type="InterPro" id="IPR015413">
    <property type="entry name" value="Methionyl/Leucyl_tRNA_Synth"/>
</dbReference>
<accession>A0A1I0BEE7</accession>
<feature type="binding site" evidence="14">
    <location>
        <position position="144"/>
    </location>
    <ligand>
        <name>Zn(2+)</name>
        <dbReference type="ChEBI" id="CHEBI:29105"/>
    </ligand>
</feature>
<dbReference type="PROSITE" id="PS00178">
    <property type="entry name" value="AA_TRNA_LIGASE_I"/>
    <property type="match status" value="1"/>
</dbReference>
<dbReference type="Pfam" id="PF09334">
    <property type="entry name" value="tRNA-synt_1g"/>
    <property type="match status" value="1"/>
</dbReference>
<keyword evidence="17" id="KW-1185">Reference proteome</keyword>
<comment type="caution">
    <text evidence="14">Lacks conserved residue(s) required for the propagation of feature annotation.</text>
</comment>
<evidence type="ECO:0000256" key="12">
    <source>
        <dbReference type="ARBA" id="ARBA00023146"/>
    </source>
</evidence>
<dbReference type="FunFam" id="1.10.730.10:FF:000026">
    <property type="entry name" value="Methionine--tRNA ligase"/>
    <property type="match status" value="1"/>
</dbReference>
<evidence type="ECO:0000256" key="10">
    <source>
        <dbReference type="ARBA" id="ARBA00022884"/>
    </source>
</evidence>
<evidence type="ECO:0000313" key="16">
    <source>
        <dbReference type="EMBL" id="SET05219.1"/>
    </source>
</evidence>
<dbReference type="FunFam" id="2.170.220.10:FF:000002">
    <property type="entry name" value="Methionine--tRNA ligase"/>
    <property type="match status" value="1"/>
</dbReference>
<evidence type="ECO:0000256" key="3">
    <source>
        <dbReference type="ARBA" id="ARBA00006590"/>
    </source>
</evidence>
<feature type="short sequence motif" description="'HIGH' region" evidence="14">
    <location>
        <begin position="12"/>
        <end position="22"/>
    </location>
</feature>
<dbReference type="GO" id="GO:0000049">
    <property type="term" value="F:tRNA binding"/>
    <property type="evidence" value="ECO:0007669"/>
    <property type="project" value="UniProtKB-UniRule"/>
</dbReference>
<dbReference type="PRINTS" id="PR01041">
    <property type="entry name" value="TRNASYNTHMET"/>
</dbReference>
<dbReference type="GO" id="GO:0046872">
    <property type="term" value="F:metal ion binding"/>
    <property type="evidence" value="ECO:0007669"/>
    <property type="project" value="UniProtKB-KW"/>
</dbReference>
<dbReference type="Gene3D" id="3.40.50.620">
    <property type="entry name" value="HUPs"/>
    <property type="match status" value="1"/>
</dbReference>
<dbReference type="InterPro" id="IPR014758">
    <property type="entry name" value="Met-tRNA_synth"/>
</dbReference>
<dbReference type="CDD" id="cd00814">
    <property type="entry name" value="MetRS_core"/>
    <property type="match status" value="1"/>
</dbReference>
<evidence type="ECO:0000256" key="14">
    <source>
        <dbReference type="HAMAP-Rule" id="MF_01228"/>
    </source>
</evidence>
<evidence type="ECO:0000256" key="1">
    <source>
        <dbReference type="ARBA" id="ARBA00003314"/>
    </source>
</evidence>
<proteinExistence type="inferred from homology"/>
<evidence type="ECO:0000256" key="7">
    <source>
        <dbReference type="ARBA" id="ARBA00022598"/>
    </source>
</evidence>
<evidence type="ECO:0000256" key="5">
    <source>
        <dbReference type="ARBA" id="ARBA00022490"/>
    </source>
</evidence>
<comment type="cofactor">
    <cofactor evidence="14">
        <name>Zn(2+)</name>
        <dbReference type="ChEBI" id="CHEBI:29105"/>
    </cofactor>
    <text evidence="14">Binds 1 zinc ion per subunit.</text>
</comment>
<dbReference type="HAMAP" id="MF_01228">
    <property type="entry name" value="Met_tRNA_synth_type2"/>
    <property type="match status" value="1"/>
</dbReference>
<reference evidence="17" key="1">
    <citation type="submission" date="2016-10" db="EMBL/GenBank/DDBJ databases">
        <authorList>
            <person name="Varghese N."/>
            <person name="Submissions S."/>
        </authorList>
    </citation>
    <scope>NUCLEOTIDE SEQUENCE [LARGE SCALE GENOMIC DNA]</scope>
    <source>
        <strain evidence="17">DSM 13577</strain>
    </source>
</reference>
<dbReference type="GO" id="GO:0005737">
    <property type="term" value="C:cytoplasm"/>
    <property type="evidence" value="ECO:0007669"/>
    <property type="project" value="UniProtKB-SubCell"/>
</dbReference>
<dbReference type="InterPro" id="IPR041872">
    <property type="entry name" value="Anticodon_Met"/>
</dbReference>
<keyword evidence="6 14" id="KW-0820">tRNA-binding</keyword>
<dbReference type="Gene3D" id="2.40.50.140">
    <property type="entry name" value="Nucleic acid-binding proteins"/>
    <property type="match status" value="1"/>
</dbReference>
<keyword evidence="9 14" id="KW-0067">ATP-binding</keyword>
<dbReference type="PANTHER" id="PTHR43326">
    <property type="entry name" value="METHIONYL-TRNA SYNTHETASE"/>
    <property type="match status" value="1"/>
</dbReference>
<feature type="binding site" evidence="14">
    <location>
        <position position="130"/>
    </location>
    <ligand>
        <name>Zn(2+)</name>
        <dbReference type="ChEBI" id="CHEBI:29105"/>
    </ligand>
</feature>
<keyword evidence="11 14" id="KW-0648">Protein biosynthesis</keyword>
<dbReference type="InterPro" id="IPR001412">
    <property type="entry name" value="aa-tRNA-synth_I_CS"/>
</dbReference>
<gene>
    <name evidence="14" type="primary">metG</name>
    <name evidence="16" type="ORF">SAMN03080614_103814</name>
</gene>
<evidence type="ECO:0000256" key="11">
    <source>
        <dbReference type="ARBA" id="ARBA00022917"/>
    </source>
</evidence>
<dbReference type="InterPro" id="IPR023457">
    <property type="entry name" value="Met-tRNA_synth_2"/>
</dbReference>
<sequence>MSKKFYITTPIYYPSNTLHVGHCFTTVIADAIARFKKKTGYEVFYLTGTDEHGQKIEKKAKEANKDPQVFVEEIREWIKDLWALLDIQYDDFIGTTEERHKKVVQKIFEKLYNQGDIYKDYYEGLYCTPCESFWTERQLKEGNCPDCGRPVERVKEESYFFRMSKYAPQLIKHIEENPDFIQPESRKNEMLNNFLKPGLEDLCVSRTTFDWGVKIPFDSKHVIYVWLDALSNYITAIGYLEDEEKFRKWWPADVHLMAKEIVRFHSIYWPIILMALGLPLPKKIFGHGWLLFDNDKMSKSKGNVIDPKILVERYGSDALRYHLLREFSLTTDGNFSELGLAKRVNFDLANDLGNLVSRTVAMIEKYRVSEIPNPQGNSYLDEELIEMAEGLPKLLEEKVDNFLINEGLAEVWRFIGRTNKYIDETMPWLLAKDEADKGKLDVVLYNLAEAIRFISILIEPFMPKTSQKIFQQFSIEDNLQNWSSLKWGLLTPGNRVVKSTPLFPRIDLTAFEKEEEEKEKRKVLNIPEKELITIEEFSKVELRVAEVIKAERIEKADKLLKVQLKLGDIEKQVVAGIAKYYQPEELVGKKVIFVANLKPVKLRGVLSEGMILAASDDEGNLVLSGTDKDINSGSIVK</sequence>
<feature type="domain" description="TRNA-binding" evidence="15">
    <location>
        <begin position="536"/>
        <end position="637"/>
    </location>
</feature>
<keyword evidence="14" id="KW-0862">Zinc</keyword>
<dbReference type="SUPFAM" id="SSF47323">
    <property type="entry name" value="Anticodon-binding domain of a subclass of class I aminoacyl-tRNA synthetases"/>
    <property type="match status" value="1"/>
</dbReference>
<dbReference type="SUPFAM" id="SSF52374">
    <property type="entry name" value="Nucleotidylyl transferase"/>
    <property type="match status" value="1"/>
</dbReference>
<evidence type="ECO:0000256" key="9">
    <source>
        <dbReference type="ARBA" id="ARBA00022840"/>
    </source>
</evidence>
<feature type="binding site" evidence="14">
    <location>
        <position position="147"/>
    </location>
    <ligand>
        <name>Zn(2+)</name>
        <dbReference type="ChEBI" id="CHEBI:29105"/>
    </ligand>
</feature>
<dbReference type="InterPro" id="IPR014729">
    <property type="entry name" value="Rossmann-like_a/b/a_fold"/>
</dbReference>
<dbReference type="Gene3D" id="2.170.220.10">
    <property type="match status" value="1"/>
</dbReference>
<evidence type="ECO:0000256" key="8">
    <source>
        <dbReference type="ARBA" id="ARBA00022741"/>
    </source>
</evidence>
<keyword evidence="5 14" id="KW-0963">Cytoplasm</keyword>
<dbReference type="SUPFAM" id="SSF50249">
    <property type="entry name" value="Nucleic acid-binding proteins"/>
    <property type="match status" value="1"/>
</dbReference>
<dbReference type="Pfam" id="PF01588">
    <property type="entry name" value="tRNA_bind"/>
    <property type="match status" value="1"/>
</dbReference>
<dbReference type="InterPro" id="IPR012340">
    <property type="entry name" value="NA-bd_OB-fold"/>
</dbReference>
<dbReference type="InterPro" id="IPR002547">
    <property type="entry name" value="tRNA-bd_dom"/>
</dbReference>
<keyword evidence="8 14" id="KW-0547">Nucleotide-binding</keyword>